<keyword evidence="3" id="KW-1185">Reference proteome</keyword>
<dbReference type="EMBL" id="CAJNOQ010029224">
    <property type="protein sequence ID" value="CAF1567304.1"/>
    <property type="molecule type" value="Genomic_DNA"/>
</dbReference>
<evidence type="ECO:0000313" key="1">
    <source>
        <dbReference type="EMBL" id="CAF1567304.1"/>
    </source>
</evidence>
<dbReference type="Proteomes" id="UP000663829">
    <property type="component" value="Unassembled WGS sequence"/>
</dbReference>
<comment type="caution">
    <text evidence="1">The sequence shown here is derived from an EMBL/GenBank/DDBJ whole genome shotgun (WGS) entry which is preliminary data.</text>
</comment>
<protein>
    <submittedName>
        <fullName evidence="1">Uncharacterized protein</fullName>
    </submittedName>
</protein>
<dbReference type="AlphaFoldDB" id="A0A815Y9J4"/>
<name>A0A815Y9J4_9BILA</name>
<reference evidence="1" key="1">
    <citation type="submission" date="2021-02" db="EMBL/GenBank/DDBJ databases">
        <authorList>
            <person name="Nowell W R."/>
        </authorList>
    </citation>
    <scope>NUCLEOTIDE SEQUENCE</scope>
</reference>
<dbReference type="EMBL" id="CAJOBC010095023">
    <property type="protein sequence ID" value="CAF4429685.1"/>
    <property type="molecule type" value="Genomic_DNA"/>
</dbReference>
<organism evidence="1 3">
    <name type="scientific">Didymodactylos carnosus</name>
    <dbReference type="NCBI Taxonomy" id="1234261"/>
    <lineage>
        <taxon>Eukaryota</taxon>
        <taxon>Metazoa</taxon>
        <taxon>Spiralia</taxon>
        <taxon>Gnathifera</taxon>
        <taxon>Rotifera</taxon>
        <taxon>Eurotatoria</taxon>
        <taxon>Bdelloidea</taxon>
        <taxon>Philodinida</taxon>
        <taxon>Philodinidae</taxon>
        <taxon>Didymodactylos</taxon>
    </lineage>
</organism>
<proteinExistence type="predicted"/>
<evidence type="ECO:0000313" key="3">
    <source>
        <dbReference type="Proteomes" id="UP000663829"/>
    </source>
</evidence>
<sequence>MVNGRSPKTVVPQDDEFITVIQPRDKRGCDGNFPPSCGPKGKCCDWHDECYAKNKCKANSWGWSCES</sequence>
<accession>A0A815Y9J4</accession>
<evidence type="ECO:0000313" key="2">
    <source>
        <dbReference type="EMBL" id="CAF4429685.1"/>
    </source>
</evidence>
<dbReference type="OrthoDB" id="9969907at2759"/>
<gene>
    <name evidence="1" type="ORF">GPM918_LOCUS40162</name>
    <name evidence="2" type="ORF">SRO942_LOCUS41084</name>
</gene>
<dbReference type="Proteomes" id="UP000681722">
    <property type="component" value="Unassembled WGS sequence"/>
</dbReference>